<dbReference type="Gene3D" id="3.40.50.2000">
    <property type="entry name" value="Glycogen Phosphorylase B"/>
    <property type="match status" value="2"/>
</dbReference>
<feature type="domain" description="Glycosyl transferase family 28 C-terminal" evidence="1">
    <location>
        <begin position="300"/>
        <end position="379"/>
    </location>
</feature>
<dbReference type="GO" id="GO:0008194">
    <property type="term" value="F:UDP-glycosyltransferase activity"/>
    <property type="evidence" value="ECO:0007669"/>
    <property type="project" value="InterPro"/>
</dbReference>
<accession>A0A2S7C0K0</accession>
<dbReference type="PANTHER" id="PTHR48050">
    <property type="entry name" value="STEROL 3-BETA-GLUCOSYLTRANSFERASE"/>
    <property type="match status" value="1"/>
</dbReference>
<reference evidence="2 3" key="1">
    <citation type="submission" date="2016-08" db="EMBL/GenBank/DDBJ databases">
        <authorList>
            <person name="Seilhamer J.J."/>
        </authorList>
    </citation>
    <scope>NUCLEOTIDE SEQUENCE [LARGE SCALE GENOMIC DNA]</scope>
    <source>
        <strain evidence="2 3">CFBP7245</strain>
    </source>
</reference>
<evidence type="ECO:0000313" key="2">
    <source>
        <dbReference type="EMBL" id="PPU55085.1"/>
    </source>
</evidence>
<dbReference type="CDD" id="cd03784">
    <property type="entry name" value="GT1_Gtf-like"/>
    <property type="match status" value="1"/>
</dbReference>
<dbReference type="SUPFAM" id="SSF53756">
    <property type="entry name" value="UDP-Glycosyltransferase/glycogen phosphorylase"/>
    <property type="match status" value="1"/>
</dbReference>
<sequence length="428" mass="46687">MRIDLIAPPYSGHLHPILAIARQLAARHDVQVISTPAAKARIAACGVRAASVLDAQADRVLLQIANPPHAVGHHPLRLRRQLHDALGLMARVGTALQQRWSERRPDLVIVDFTLPSAGLTAQAMGIAWWTSMPSPCVIETSDGPPAYFGGLLPATNLRQRAWHALARRLTRGFKRSLHACYRRQMRACGLPALYRSDRSEAVYSPQCILALGLPSFEFAQRWPAALRFVGPQLCTPPSTVAAPQFVPGHRHVLITLGTHLQWVKQRMDGVLRALAPQFPEVIFHFSDGDTSAPYQPGQGNYLRLPYVDYAQHLHRYDLVVHHGGAGILYACLAAGLPSIVYPLDYDQFDHAARLHVAGAATWLRELSALPQVLSEALTAAGPPSGVLRLQAELQQVAVQARIVRLVEAFAQTGTVPSDDGIDGIAAQV</sequence>
<proteinExistence type="predicted"/>
<dbReference type="RefSeq" id="WP_104616381.1">
    <property type="nucleotide sequence ID" value="NZ_JBHLXZ010000023.1"/>
</dbReference>
<organism evidence="2 3">
    <name type="scientific">Xanthomonas dyei</name>
    <dbReference type="NCBI Taxonomy" id="743699"/>
    <lineage>
        <taxon>Bacteria</taxon>
        <taxon>Pseudomonadati</taxon>
        <taxon>Pseudomonadota</taxon>
        <taxon>Gammaproteobacteria</taxon>
        <taxon>Lysobacterales</taxon>
        <taxon>Lysobacteraceae</taxon>
        <taxon>Xanthomonas</taxon>
    </lineage>
</organism>
<dbReference type="AlphaFoldDB" id="A0A2S7C0K0"/>
<comment type="caution">
    <text evidence="2">The sequence shown here is derived from an EMBL/GenBank/DDBJ whole genome shotgun (WGS) entry which is preliminary data.</text>
</comment>
<keyword evidence="2" id="KW-0808">Transferase</keyword>
<protein>
    <submittedName>
        <fullName evidence="2">Glycosyl transferase</fullName>
    </submittedName>
</protein>
<dbReference type="InterPro" id="IPR002213">
    <property type="entry name" value="UDP_glucos_trans"/>
</dbReference>
<dbReference type="GO" id="GO:0017000">
    <property type="term" value="P:antibiotic biosynthetic process"/>
    <property type="evidence" value="ECO:0007669"/>
    <property type="project" value="UniProtKB-ARBA"/>
</dbReference>
<dbReference type="GO" id="GO:0016758">
    <property type="term" value="F:hexosyltransferase activity"/>
    <property type="evidence" value="ECO:0007669"/>
    <property type="project" value="InterPro"/>
</dbReference>
<dbReference type="InterPro" id="IPR050426">
    <property type="entry name" value="Glycosyltransferase_28"/>
</dbReference>
<name>A0A2S7C0K0_9XANT</name>
<dbReference type="InterPro" id="IPR007235">
    <property type="entry name" value="Glyco_trans_28_C"/>
</dbReference>
<gene>
    <name evidence="2" type="ORF">XdyCFBP7245_15000</name>
</gene>
<dbReference type="Pfam" id="PF04101">
    <property type="entry name" value="Glyco_tran_28_C"/>
    <property type="match status" value="1"/>
</dbReference>
<dbReference type="PANTHER" id="PTHR48050:SF13">
    <property type="entry name" value="STEROL 3-BETA-GLUCOSYLTRANSFERASE UGT80A2"/>
    <property type="match status" value="1"/>
</dbReference>
<dbReference type="Proteomes" id="UP000238908">
    <property type="component" value="Unassembled WGS sequence"/>
</dbReference>
<evidence type="ECO:0000259" key="1">
    <source>
        <dbReference type="Pfam" id="PF04101"/>
    </source>
</evidence>
<evidence type="ECO:0000313" key="3">
    <source>
        <dbReference type="Proteomes" id="UP000238908"/>
    </source>
</evidence>
<dbReference type="EMBL" id="MDEE01000023">
    <property type="protein sequence ID" value="PPU55085.1"/>
    <property type="molecule type" value="Genomic_DNA"/>
</dbReference>